<keyword evidence="2" id="KW-1185">Reference proteome</keyword>
<evidence type="ECO:0000313" key="1">
    <source>
        <dbReference type="EMBL" id="MBE4907943.1"/>
    </source>
</evidence>
<name>A0ABR9QHH5_9BACI</name>
<evidence type="ECO:0008006" key="3">
    <source>
        <dbReference type="Google" id="ProtNLM"/>
    </source>
</evidence>
<organism evidence="1 2">
    <name type="scientific">Litchfieldia luteola</name>
    <dbReference type="NCBI Taxonomy" id="682179"/>
    <lineage>
        <taxon>Bacteria</taxon>
        <taxon>Bacillati</taxon>
        <taxon>Bacillota</taxon>
        <taxon>Bacilli</taxon>
        <taxon>Bacillales</taxon>
        <taxon>Bacillaceae</taxon>
        <taxon>Litchfieldia</taxon>
    </lineage>
</organism>
<reference evidence="1 2" key="1">
    <citation type="submission" date="2020-10" db="EMBL/GenBank/DDBJ databases">
        <title>Bacillus sp. HD4P25, an endophyte from a halophyte.</title>
        <authorList>
            <person name="Sun J.-Q."/>
        </authorList>
    </citation>
    <scope>NUCLEOTIDE SEQUENCE [LARGE SCALE GENOMIC DNA]</scope>
    <source>
        <strain evidence="1 2">YIM 93174</strain>
    </source>
</reference>
<proteinExistence type="predicted"/>
<accession>A0ABR9QHH5</accession>
<evidence type="ECO:0000313" key="2">
    <source>
        <dbReference type="Proteomes" id="UP001516662"/>
    </source>
</evidence>
<dbReference type="PROSITE" id="PS51257">
    <property type="entry name" value="PROKAR_LIPOPROTEIN"/>
    <property type="match status" value="1"/>
</dbReference>
<dbReference type="RefSeq" id="WP_193535416.1">
    <property type="nucleotide sequence ID" value="NZ_JADCLJ010000019.1"/>
</dbReference>
<dbReference type="Proteomes" id="UP001516662">
    <property type="component" value="Unassembled WGS sequence"/>
</dbReference>
<dbReference type="EMBL" id="JADCLJ010000019">
    <property type="protein sequence ID" value="MBE4907943.1"/>
    <property type="molecule type" value="Genomic_DNA"/>
</dbReference>
<protein>
    <recommendedName>
        <fullName evidence="3">Lipoprotein</fullName>
    </recommendedName>
</protein>
<gene>
    <name evidence="1" type="ORF">IMZ08_07745</name>
</gene>
<sequence>MKNFSKWLIGFSVLFLFGCTQEKPSENTLAKVKTSDLSEVNMSLVESLGVEKVAVYDIELYKPDEVKYIEFWVEHYKNGEKQQGNLTGAAMGLGPEVEEKETTFTVAFAKTSFDVDEDKYDRWNSSLSQGGTTASSQSGAIKVEDTNLSEAFSSFGHDINIEGIKKPVTLAVTIRNDGNSMTMRTINFEDEEELEKFVMKYKEVFLYRIMLLDQEPFQ</sequence>
<comment type="caution">
    <text evidence="1">The sequence shown here is derived from an EMBL/GenBank/DDBJ whole genome shotgun (WGS) entry which is preliminary data.</text>
</comment>